<dbReference type="InterPro" id="IPR002123">
    <property type="entry name" value="Plipid/glycerol_acylTrfase"/>
</dbReference>
<dbReference type="STRING" id="634436.SAMN05216361_4269"/>
<feature type="domain" description="Phospholipid/glycerol acyltransferase" evidence="2">
    <location>
        <begin position="151"/>
        <end position="293"/>
    </location>
</feature>
<reference evidence="4" key="1">
    <citation type="submission" date="2016-11" db="EMBL/GenBank/DDBJ databases">
        <authorList>
            <person name="Varghese N."/>
            <person name="Submissions S."/>
        </authorList>
    </citation>
    <scope>NUCLEOTIDE SEQUENCE [LARGE SCALE GENOMIC DNA]</scope>
    <source>
        <strain evidence="4">CGMCC 1.8995</strain>
    </source>
</reference>
<sequence length="363" mass="41976">MRVNSRFRRSNHLAELSNTHVENHHCVKVVTFCRNSQQVATLGVGIRIGLRYTVRTFTTGKMTAVKSLLHTINGALSALLYGLNTFFWVPFVLILALFKLIPIPLTQRGLTYVLDACAVGWISVNNFNQRIFSRTSLQVEENGQLSRNDWFLVIANHQSWVDILVLQRIFNHKIPFLKFFLKKELIWVPVLGLAWWALDFPFMRRYSKSFLAKHPHLKGKDMETTQKACEKFKSKPVSVMNFVEGTRFTQEKHSRQQSPFKHLLKPKAGGIAFVLNAMGGQLHKLIDVTIHYPQGIPTFWDFVSGKVHDIRVQVDVTPIKNLFPANINISEYFDSAEQRARFQQWLNEQWQAKDNLLDNWKAV</sequence>
<dbReference type="Proteomes" id="UP000184520">
    <property type="component" value="Unassembled WGS sequence"/>
</dbReference>
<dbReference type="SUPFAM" id="SSF69593">
    <property type="entry name" value="Glycerol-3-phosphate (1)-acyltransferase"/>
    <property type="match status" value="1"/>
</dbReference>
<keyword evidence="1" id="KW-0812">Transmembrane</keyword>
<dbReference type="PANTHER" id="PTHR10983:SF16">
    <property type="entry name" value="LYSOCARDIOLIPIN ACYLTRANSFERASE 1"/>
    <property type="match status" value="1"/>
</dbReference>
<proteinExistence type="predicted"/>
<dbReference type="AlphaFoldDB" id="A0A1M5RXK9"/>
<dbReference type="PANTHER" id="PTHR10983">
    <property type="entry name" value="1-ACYLGLYCEROL-3-PHOSPHATE ACYLTRANSFERASE-RELATED"/>
    <property type="match status" value="1"/>
</dbReference>
<protein>
    <submittedName>
        <fullName evidence="3">1-acyl-sn-glycerol-3-phosphate acyltransferases</fullName>
    </submittedName>
</protein>
<organism evidence="3 4">
    <name type="scientific">Marisediminitalea aggregata</name>
    <dbReference type="NCBI Taxonomy" id="634436"/>
    <lineage>
        <taxon>Bacteria</taxon>
        <taxon>Pseudomonadati</taxon>
        <taxon>Pseudomonadota</taxon>
        <taxon>Gammaproteobacteria</taxon>
        <taxon>Alteromonadales</taxon>
        <taxon>Alteromonadaceae</taxon>
        <taxon>Marisediminitalea</taxon>
    </lineage>
</organism>
<evidence type="ECO:0000256" key="1">
    <source>
        <dbReference type="SAM" id="Phobius"/>
    </source>
</evidence>
<evidence type="ECO:0000313" key="4">
    <source>
        <dbReference type="Proteomes" id="UP000184520"/>
    </source>
</evidence>
<dbReference type="GO" id="GO:0016746">
    <property type="term" value="F:acyltransferase activity"/>
    <property type="evidence" value="ECO:0007669"/>
    <property type="project" value="UniProtKB-KW"/>
</dbReference>
<dbReference type="CDD" id="cd07990">
    <property type="entry name" value="LPLAT_LCLAT1-like"/>
    <property type="match status" value="1"/>
</dbReference>
<dbReference type="SMART" id="SM00563">
    <property type="entry name" value="PlsC"/>
    <property type="match status" value="1"/>
</dbReference>
<dbReference type="EMBL" id="FQWD01000008">
    <property type="protein sequence ID" value="SHH30758.1"/>
    <property type="molecule type" value="Genomic_DNA"/>
</dbReference>
<keyword evidence="1" id="KW-1133">Transmembrane helix</keyword>
<keyword evidence="1" id="KW-0472">Membrane</keyword>
<keyword evidence="3" id="KW-0808">Transferase</keyword>
<evidence type="ECO:0000313" key="3">
    <source>
        <dbReference type="EMBL" id="SHH30758.1"/>
    </source>
</evidence>
<accession>A0A1M5RXK9</accession>
<keyword evidence="4" id="KW-1185">Reference proteome</keyword>
<dbReference type="NCBIfam" id="NF010621">
    <property type="entry name" value="PRK14014.1"/>
    <property type="match status" value="1"/>
</dbReference>
<keyword evidence="3" id="KW-0012">Acyltransferase</keyword>
<evidence type="ECO:0000259" key="2">
    <source>
        <dbReference type="SMART" id="SM00563"/>
    </source>
</evidence>
<dbReference type="Pfam" id="PF01553">
    <property type="entry name" value="Acyltransferase"/>
    <property type="match status" value="1"/>
</dbReference>
<name>A0A1M5RXK9_9ALTE</name>
<gene>
    <name evidence="3" type="ORF">SAMN05216361_4269</name>
</gene>
<feature type="transmembrane region" description="Helical" evidence="1">
    <location>
        <begin position="78"/>
        <end position="101"/>
    </location>
</feature>